<name>A0A841KV41_9FIRM</name>
<protein>
    <submittedName>
        <fullName evidence="1">Uncharacterized protein</fullName>
    </submittedName>
</protein>
<dbReference type="Proteomes" id="UP000579281">
    <property type="component" value="Unassembled WGS sequence"/>
</dbReference>
<keyword evidence="2" id="KW-1185">Reference proteome</keyword>
<dbReference type="EMBL" id="JACHEN010000001">
    <property type="protein sequence ID" value="MBB6214045.1"/>
    <property type="molecule type" value="Genomic_DNA"/>
</dbReference>
<comment type="caution">
    <text evidence="1">The sequence shown here is derived from an EMBL/GenBank/DDBJ whole genome shotgun (WGS) entry which is preliminary data.</text>
</comment>
<accession>A0A841KV41</accession>
<dbReference type="RefSeq" id="WP_184307109.1">
    <property type="nucleotide sequence ID" value="NZ_JACHEN010000001.1"/>
</dbReference>
<sequence>MKKINPSLITLALAFMLVGGGVTNAFTPIETKNLVYDRETLFKAHMPSYSRQC</sequence>
<dbReference type="AlphaFoldDB" id="A0A841KV41"/>
<proteinExistence type="predicted"/>
<organism evidence="1 2">
    <name type="scientific">Anaerosolibacter carboniphilus</name>
    <dbReference type="NCBI Taxonomy" id="1417629"/>
    <lineage>
        <taxon>Bacteria</taxon>
        <taxon>Bacillati</taxon>
        <taxon>Bacillota</taxon>
        <taxon>Clostridia</taxon>
        <taxon>Peptostreptococcales</taxon>
        <taxon>Thermotaleaceae</taxon>
        <taxon>Anaerosolibacter</taxon>
    </lineage>
</organism>
<evidence type="ECO:0000313" key="1">
    <source>
        <dbReference type="EMBL" id="MBB6214045.1"/>
    </source>
</evidence>
<reference evidence="1 2" key="1">
    <citation type="submission" date="2020-08" db="EMBL/GenBank/DDBJ databases">
        <title>Genomic Encyclopedia of Type Strains, Phase IV (KMG-IV): sequencing the most valuable type-strain genomes for metagenomic binning, comparative biology and taxonomic classification.</title>
        <authorList>
            <person name="Goeker M."/>
        </authorList>
    </citation>
    <scope>NUCLEOTIDE SEQUENCE [LARGE SCALE GENOMIC DNA]</scope>
    <source>
        <strain evidence="1 2">DSM 103526</strain>
    </source>
</reference>
<gene>
    <name evidence="1" type="ORF">HNQ80_000114</name>
</gene>
<evidence type="ECO:0000313" key="2">
    <source>
        <dbReference type="Proteomes" id="UP000579281"/>
    </source>
</evidence>